<reference evidence="3" key="1">
    <citation type="journal article" date="2021" name="PeerJ">
        <title>Extensive microbial diversity within the chicken gut microbiome revealed by metagenomics and culture.</title>
        <authorList>
            <person name="Gilroy R."/>
            <person name="Ravi A."/>
            <person name="Getino M."/>
            <person name="Pursley I."/>
            <person name="Horton D.L."/>
            <person name="Alikhan N.F."/>
            <person name="Baker D."/>
            <person name="Gharbi K."/>
            <person name="Hall N."/>
            <person name="Watson M."/>
            <person name="Adriaenssens E.M."/>
            <person name="Foster-Nyarko E."/>
            <person name="Jarju S."/>
            <person name="Secka A."/>
            <person name="Antonio M."/>
            <person name="Oren A."/>
            <person name="Chaudhuri R.R."/>
            <person name="La Ragione R."/>
            <person name="Hildebrand F."/>
            <person name="Pallen M.J."/>
        </authorList>
    </citation>
    <scope>NUCLEOTIDE SEQUENCE</scope>
    <source>
        <strain evidence="3">ChiHjej9B8-13557</strain>
    </source>
</reference>
<feature type="domain" description="BD-FAE-like" evidence="2">
    <location>
        <begin position="27"/>
        <end position="121"/>
    </location>
</feature>
<reference evidence="3" key="2">
    <citation type="submission" date="2021-04" db="EMBL/GenBank/DDBJ databases">
        <authorList>
            <person name="Gilroy R."/>
        </authorList>
    </citation>
    <scope>NUCLEOTIDE SEQUENCE</scope>
    <source>
        <strain evidence="3">ChiHjej9B8-13557</strain>
    </source>
</reference>
<evidence type="ECO:0000313" key="4">
    <source>
        <dbReference type="Proteomes" id="UP000824211"/>
    </source>
</evidence>
<dbReference type="AlphaFoldDB" id="A0A9D2MFB1"/>
<dbReference type="Proteomes" id="UP000824211">
    <property type="component" value="Unassembled WGS sequence"/>
</dbReference>
<evidence type="ECO:0000256" key="1">
    <source>
        <dbReference type="ARBA" id="ARBA00022801"/>
    </source>
</evidence>
<dbReference type="SUPFAM" id="SSF53474">
    <property type="entry name" value="alpha/beta-Hydrolases"/>
    <property type="match status" value="1"/>
</dbReference>
<dbReference type="GO" id="GO:0016787">
    <property type="term" value="F:hydrolase activity"/>
    <property type="evidence" value="ECO:0007669"/>
    <property type="project" value="UniProtKB-KW"/>
</dbReference>
<accession>A0A9D2MFB1</accession>
<dbReference type="InterPro" id="IPR029058">
    <property type="entry name" value="AB_hydrolase_fold"/>
</dbReference>
<dbReference type="EMBL" id="DWXX01000097">
    <property type="protein sequence ID" value="HJB59134.1"/>
    <property type="molecule type" value="Genomic_DNA"/>
</dbReference>
<proteinExistence type="predicted"/>
<sequence length="260" mass="27821">MKIETLQLGQAVLTVYLREPSASMPQAAARPLVLVVPGGGYEHVSDREGDPVAVRFLAEGYHAAVLRYSVGEGARGWRPLAEINDALAAVRARAADWGVCPDKVAVCGFSAGGHLALSSAVLDLPGLPAGQAQQRPDALILGYPVVTAGDCAHRGSFVRLTGDDDRAAHCAFSLEDKIRPGVPPVFVWHTMDDATVPVENSLLLVSALRRAGVECEAHFFPHGVHGLSVCTAEVNTPQPHAAHWFALAAEWLRDVFDWRL</sequence>
<dbReference type="InterPro" id="IPR049492">
    <property type="entry name" value="BD-FAE-like_dom"/>
</dbReference>
<organism evidence="3 4">
    <name type="scientific">Candidatus Faecalibacterium faecipullorum</name>
    <dbReference type="NCBI Taxonomy" id="2838578"/>
    <lineage>
        <taxon>Bacteria</taxon>
        <taxon>Bacillati</taxon>
        <taxon>Bacillota</taxon>
        <taxon>Clostridia</taxon>
        <taxon>Eubacteriales</taxon>
        <taxon>Oscillospiraceae</taxon>
        <taxon>Faecalibacterium</taxon>
    </lineage>
</organism>
<dbReference type="Gene3D" id="3.40.50.1820">
    <property type="entry name" value="alpha/beta hydrolase"/>
    <property type="match status" value="1"/>
</dbReference>
<comment type="caution">
    <text evidence="3">The sequence shown here is derived from an EMBL/GenBank/DDBJ whole genome shotgun (WGS) entry which is preliminary data.</text>
</comment>
<protein>
    <submittedName>
        <fullName evidence="3">Alpha/beta hydrolase</fullName>
    </submittedName>
</protein>
<dbReference type="Pfam" id="PF20434">
    <property type="entry name" value="BD-FAE"/>
    <property type="match status" value="1"/>
</dbReference>
<dbReference type="PANTHER" id="PTHR48081">
    <property type="entry name" value="AB HYDROLASE SUPERFAMILY PROTEIN C4A8.06C"/>
    <property type="match status" value="1"/>
</dbReference>
<gene>
    <name evidence="3" type="ORF">H9771_05705</name>
</gene>
<keyword evidence="1 3" id="KW-0378">Hydrolase</keyword>
<dbReference type="InterPro" id="IPR050300">
    <property type="entry name" value="GDXG_lipolytic_enzyme"/>
</dbReference>
<dbReference type="PANTHER" id="PTHR48081:SF6">
    <property type="entry name" value="PEPTIDASE S9 PROLYL OLIGOPEPTIDASE CATALYTIC DOMAIN-CONTAINING PROTEIN"/>
    <property type="match status" value="1"/>
</dbReference>
<name>A0A9D2MFB1_9FIRM</name>
<evidence type="ECO:0000259" key="2">
    <source>
        <dbReference type="Pfam" id="PF20434"/>
    </source>
</evidence>
<evidence type="ECO:0000313" key="3">
    <source>
        <dbReference type="EMBL" id="HJB59134.1"/>
    </source>
</evidence>